<dbReference type="Pfam" id="PF02779">
    <property type="entry name" value="Transket_pyr"/>
    <property type="match status" value="1"/>
</dbReference>
<sequence length="625" mass="69152">MLKQFIDSIDSPEKLKKISIDQLNIVAREIRHFLINTLSRTGGHLASNLGVVELTLALHYCFNSPQDKIIWDVGHQSYVHKIITGRKDKFCTLKQMGGISGFPKRKESVHDIFETGHSSTSISAALGMAAGRDLTKEDYSVIAVIGDGSLTGGMAFEALNNAGRSNTNLIVVLNDNQMSISPNVGGLSKYLNSIRTEPVYLEVKEDIDQILKKIPGIGKSVARTVKKTKESIRYLLVPGTLFEELGFTYVGPINGHDIKSLVSVLKKVKRMKGPILLHVKTVKGKGYPHAEKLPCQYHGIGPFDVKTGQALSESGEATYSDVFGNTIVNLANENNKIVAITAAMPDGTGLNNFQQKFPERFFDVGIAEQHAVTFAAGLASSGFHPVFAVYSSFLQRAYDQIIHDVCIQNLPMVFAIDRAGIVGQDGETHQGIFDLSFLSHMPNMTIMAPCDQLELEEMLKFAFTMKGPVAIRYPKGKVFNLMKSDRTPIEYKKSEVVCEGKDGAILAVGKMMEFAQSIVENLKQEGIELSLINPRFIKPIDEEMILEVCNKHKFIFTMEDNVITGGFGSKVLQILAEHNIKDVSVKIFAFPDQFIEHGTSSELYKKYHLDAENMQKTIKKTIIEG</sequence>
<feature type="binding site" evidence="10">
    <location>
        <position position="75"/>
    </location>
    <ligand>
        <name>thiamine diphosphate</name>
        <dbReference type="ChEBI" id="CHEBI:58937"/>
    </ligand>
</feature>
<organism evidence="12 13">
    <name type="scientific">Defluviitalea saccharophila</name>
    <dbReference type="NCBI Taxonomy" id="879970"/>
    <lineage>
        <taxon>Bacteria</taxon>
        <taxon>Bacillati</taxon>
        <taxon>Bacillota</taxon>
        <taxon>Clostridia</taxon>
        <taxon>Lachnospirales</taxon>
        <taxon>Defluviitaleaceae</taxon>
        <taxon>Defluviitalea</taxon>
    </lineage>
</organism>
<dbReference type="InterPro" id="IPR005477">
    <property type="entry name" value="Dxylulose-5-P_synthase"/>
</dbReference>
<dbReference type="Pfam" id="PF13292">
    <property type="entry name" value="DXP_synthase_N"/>
    <property type="match status" value="1"/>
</dbReference>
<name>A0ABZ2Y536_9FIRM</name>
<keyword evidence="9 10" id="KW-0414">Isoprene biosynthesis</keyword>
<keyword evidence="8 10" id="KW-0786">Thiamine pyrophosphate</keyword>
<dbReference type="PANTHER" id="PTHR43322:SF5">
    <property type="entry name" value="1-DEOXY-D-XYLULOSE-5-PHOSPHATE SYNTHASE, CHLOROPLASTIC"/>
    <property type="match status" value="1"/>
</dbReference>
<accession>A0ABZ2Y536</accession>
<dbReference type="NCBIfam" id="TIGR00204">
    <property type="entry name" value="dxs"/>
    <property type="match status" value="1"/>
</dbReference>
<evidence type="ECO:0000256" key="4">
    <source>
        <dbReference type="ARBA" id="ARBA00022679"/>
    </source>
</evidence>
<feature type="binding site" evidence="10">
    <location>
        <position position="176"/>
    </location>
    <ligand>
        <name>Mg(2+)</name>
        <dbReference type="ChEBI" id="CHEBI:18420"/>
    </ligand>
</feature>
<dbReference type="InterPro" id="IPR033248">
    <property type="entry name" value="Transketolase_C"/>
</dbReference>
<dbReference type="Proteomes" id="UP001486565">
    <property type="component" value="Chromosome"/>
</dbReference>
<dbReference type="PROSITE" id="PS00801">
    <property type="entry name" value="TRANSKETOLASE_1"/>
    <property type="match status" value="1"/>
</dbReference>
<feature type="binding site" evidence="10">
    <location>
        <position position="176"/>
    </location>
    <ligand>
        <name>thiamine diphosphate</name>
        <dbReference type="ChEBI" id="CHEBI:58937"/>
    </ligand>
</feature>
<comment type="similarity">
    <text evidence="2 10">Belongs to the transketolase family. DXPS subfamily.</text>
</comment>
<dbReference type="HAMAP" id="MF_00315">
    <property type="entry name" value="DXP_synth"/>
    <property type="match status" value="1"/>
</dbReference>
<dbReference type="GO" id="GO:0008661">
    <property type="term" value="F:1-deoxy-D-xylulose-5-phosphate synthase activity"/>
    <property type="evidence" value="ECO:0007669"/>
    <property type="project" value="UniProtKB-EC"/>
</dbReference>
<dbReference type="SUPFAM" id="SSF52922">
    <property type="entry name" value="TK C-terminal domain-like"/>
    <property type="match status" value="1"/>
</dbReference>
<evidence type="ECO:0000256" key="7">
    <source>
        <dbReference type="ARBA" id="ARBA00022977"/>
    </source>
</evidence>
<keyword evidence="7 10" id="KW-0784">Thiamine biosynthesis</keyword>
<dbReference type="InterPro" id="IPR029061">
    <property type="entry name" value="THDP-binding"/>
</dbReference>
<reference evidence="12 13" key="1">
    <citation type="submission" date="2023-03" db="EMBL/GenBank/DDBJ databases">
        <title>Novel Species.</title>
        <authorList>
            <person name="Ma S."/>
        </authorList>
    </citation>
    <scope>NUCLEOTIDE SEQUENCE [LARGE SCALE GENOMIC DNA]</scope>
    <source>
        <strain evidence="12 13">LIND6LT2</strain>
    </source>
</reference>
<comment type="subunit">
    <text evidence="3 10">Homodimer.</text>
</comment>
<protein>
    <recommendedName>
        <fullName evidence="10">1-deoxy-D-xylulose-5-phosphate synthase</fullName>
        <ecNumber evidence="10">2.2.1.7</ecNumber>
    </recommendedName>
    <alternativeName>
        <fullName evidence="10">1-deoxyxylulose-5-phosphate synthase</fullName>
        <shortName evidence="10">DXP synthase</shortName>
        <shortName evidence="10">DXPS</shortName>
    </alternativeName>
</protein>
<dbReference type="RefSeq" id="WP_341877373.1">
    <property type="nucleotide sequence ID" value="NZ_CP121687.1"/>
</dbReference>
<comment type="cofactor">
    <cofactor evidence="10">
        <name>Mg(2+)</name>
        <dbReference type="ChEBI" id="CHEBI:18420"/>
    </cofactor>
    <text evidence="10">Binds 1 Mg(2+) ion per subunit.</text>
</comment>
<dbReference type="InterPro" id="IPR009014">
    <property type="entry name" value="Transketo_C/PFOR_II"/>
</dbReference>
<dbReference type="InterPro" id="IPR020826">
    <property type="entry name" value="Transketolase_BS"/>
</dbReference>
<evidence type="ECO:0000256" key="3">
    <source>
        <dbReference type="ARBA" id="ARBA00011738"/>
    </source>
</evidence>
<evidence type="ECO:0000313" key="13">
    <source>
        <dbReference type="Proteomes" id="UP001486565"/>
    </source>
</evidence>
<dbReference type="InterPro" id="IPR049557">
    <property type="entry name" value="Transketolase_CS"/>
</dbReference>
<dbReference type="EMBL" id="CP121687">
    <property type="protein sequence ID" value="WZL70409.1"/>
    <property type="molecule type" value="Genomic_DNA"/>
</dbReference>
<comment type="catalytic activity">
    <reaction evidence="10">
        <text>D-glyceraldehyde 3-phosphate + pyruvate + H(+) = 1-deoxy-D-xylulose 5-phosphate + CO2</text>
        <dbReference type="Rhea" id="RHEA:12605"/>
        <dbReference type="ChEBI" id="CHEBI:15361"/>
        <dbReference type="ChEBI" id="CHEBI:15378"/>
        <dbReference type="ChEBI" id="CHEBI:16526"/>
        <dbReference type="ChEBI" id="CHEBI:57792"/>
        <dbReference type="ChEBI" id="CHEBI:59776"/>
        <dbReference type="EC" id="2.2.1.7"/>
    </reaction>
</comment>
<proteinExistence type="inferred from homology"/>
<dbReference type="CDD" id="cd02007">
    <property type="entry name" value="TPP_DXS"/>
    <property type="match status" value="1"/>
</dbReference>
<comment type="pathway">
    <text evidence="1 10">Metabolic intermediate biosynthesis; 1-deoxy-D-xylulose 5-phosphate biosynthesis; 1-deoxy-D-xylulose 5-phosphate from D-glyceraldehyde 3-phosphate and pyruvate: step 1/1.</text>
</comment>
<evidence type="ECO:0000256" key="1">
    <source>
        <dbReference type="ARBA" id="ARBA00004980"/>
    </source>
</evidence>
<evidence type="ECO:0000256" key="2">
    <source>
        <dbReference type="ARBA" id="ARBA00011081"/>
    </source>
</evidence>
<evidence type="ECO:0000256" key="9">
    <source>
        <dbReference type="ARBA" id="ARBA00023229"/>
    </source>
</evidence>
<dbReference type="CDD" id="cd07033">
    <property type="entry name" value="TPP_PYR_DXS_TK_like"/>
    <property type="match status" value="1"/>
</dbReference>
<feature type="binding site" evidence="10">
    <location>
        <position position="287"/>
    </location>
    <ligand>
        <name>thiamine diphosphate</name>
        <dbReference type="ChEBI" id="CHEBI:58937"/>
    </ligand>
</feature>
<dbReference type="Pfam" id="PF02780">
    <property type="entry name" value="Transketolase_C"/>
    <property type="match status" value="1"/>
</dbReference>
<dbReference type="NCBIfam" id="NF003933">
    <property type="entry name" value="PRK05444.2-2"/>
    <property type="match status" value="1"/>
</dbReference>
<feature type="binding site" evidence="10">
    <location>
        <position position="368"/>
    </location>
    <ligand>
        <name>thiamine diphosphate</name>
        <dbReference type="ChEBI" id="CHEBI:58937"/>
    </ligand>
</feature>
<feature type="binding site" evidence="10">
    <location>
        <begin position="148"/>
        <end position="149"/>
    </location>
    <ligand>
        <name>thiamine diphosphate</name>
        <dbReference type="ChEBI" id="CHEBI:58937"/>
    </ligand>
</feature>
<dbReference type="PANTHER" id="PTHR43322">
    <property type="entry name" value="1-D-DEOXYXYLULOSE 5-PHOSPHATE SYNTHASE-RELATED"/>
    <property type="match status" value="1"/>
</dbReference>
<feature type="binding site" evidence="10">
    <location>
        <position position="147"/>
    </location>
    <ligand>
        <name>Mg(2+)</name>
        <dbReference type="ChEBI" id="CHEBI:18420"/>
    </ligand>
</feature>
<evidence type="ECO:0000256" key="10">
    <source>
        <dbReference type="HAMAP-Rule" id="MF_00315"/>
    </source>
</evidence>
<feature type="domain" description="Transketolase-like pyrimidine-binding" evidence="11">
    <location>
        <begin position="317"/>
        <end position="481"/>
    </location>
</feature>
<keyword evidence="6 10" id="KW-0460">Magnesium</keyword>
<evidence type="ECO:0000313" key="12">
    <source>
        <dbReference type="EMBL" id="WZL70409.1"/>
    </source>
</evidence>
<comment type="cofactor">
    <cofactor evidence="10">
        <name>thiamine diphosphate</name>
        <dbReference type="ChEBI" id="CHEBI:58937"/>
    </cofactor>
    <text evidence="10">Binds 1 thiamine pyrophosphate per subunit.</text>
</comment>
<keyword evidence="5 10" id="KW-0479">Metal-binding</keyword>
<comment type="function">
    <text evidence="10">Catalyzes the acyloin condensation reaction between C atoms 2 and 3 of pyruvate and glyceraldehyde 3-phosphate to yield 1-deoxy-D-xylulose-5-phosphate (DXP).</text>
</comment>
<dbReference type="SUPFAM" id="SSF52518">
    <property type="entry name" value="Thiamin diphosphate-binding fold (THDP-binding)"/>
    <property type="match status" value="2"/>
</dbReference>
<evidence type="ECO:0000256" key="8">
    <source>
        <dbReference type="ARBA" id="ARBA00023052"/>
    </source>
</evidence>
<evidence type="ECO:0000256" key="5">
    <source>
        <dbReference type="ARBA" id="ARBA00022723"/>
    </source>
</evidence>
<gene>
    <name evidence="10 12" type="primary">dxs</name>
    <name evidence="12" type="ORF">QBE51_02430</name>
</gene>
<dbReference type="InterPro" id="IPR005475">
    <property type="entry name" value="Transketolase-like_Pyr-bd"/>
</dbReference>
<evidence type="ECO:0000259" key="11">
    <source>
        <dbReference type="SMART" id="SM00861"/>
    </source>
</evidence>
<keyword evidence="13" id="KW-1185">Reference proteome</keyword>
<keyword evidence="4 10" id="KW-0808">Transferase</keyword>
<dbReference type="EC" id="2.2.1.7" evidence="10"/>
<feature type="binding site" evidence="10">
    <location>
        <begin position="116"/>
        <end position="118"/>
    </location>
    <ligand>
        <name>thiamine diphosphate</name>
        <dbReference type="ChEBI" id="CHEBI:58937"/>
    </ligand>
</feature>
<dbReference type="Gene3D" id="3.40.50.920">
    <property type="match status" value="1"/>
</dbReference>
<dbReference type="PROSITE" id="PS00802">
    <property type="entry name" value="TRANSKETOLASE_2"/>
    <property type="match status" value="1"/>
</dbReference>
<dbReference type="SMART" id="SM00861">
    <property type="entry name" value="Transket_pyr"/>
    <property type="match status" value="1"/>
</dbReference>
<dbReference type="Gene3D" id="3.40.50.970">
    <property type="match status" value="2"/>
</dbReference>
<evidence type="ECO:0000256" key="6">
    <source>
        <dbReference type="ARBA" id="ARBA00022842"/>
    </source>
</evidence>